<evidence type="ECO:0000256" key="8">
    <source>
        <dbReference type="SAM" id="Phobius"/>
    </source>
</evidence>
<keyword evidence="3 8" id="KW-0812">Transmembrane</keyword>
<dbReference type="PROSITE" id="PS51257">
    <property type="entry name" value="PROKAR_LIPOPROTEIN"/>
    <property type="match status" value="1"/>
</dbReference>
<feature type="transmembrane region" description="Helical" evidence="8">
    <location>
        <begin position="461"/>
        <end position="481"/>
    </location>
</feature>
<feature type="transmembrane region" description="Helical" evidence="8">
    <location>
        <begin position="437"/>
        <end position="455"/>
    </location>
</feature>
<evidence type="ECO:0008006" key="12">
    <source>
        <dbReference type="Google" id="ProtNLM"/>
    </source>
</evidence>
<evidence type="ECO:0000256" key="7">
    <source>
        <dbReference type="ARBA" id="ARBA00023180"/>
    </source>
</evidence>
<dbReference type="Proteomes" id="UP001152759">
    <property type="component" value="Chromosome 10"/>
</dbReference>
<proteinExistence type="predicted"/>
<keyword evidence="7" id="KW-0325">Glycoprotein</keyword>
<feature type="transmembrane region" description="Helical" evidence="8">
    <location>
        <begin position="398"/>
        <end position="416"/>
    </location>
</feature>
<name>A0A9P0A2R7_BEMTA</name>
<protein>
    <recommendedName>
        <fullName evidence="12">Ionotropic receptor</fullName>
    </recommendedName>
</protein>
<dbReference type="GO" id="GO:0005886">
    <property type="term" value="C:plasma membrane"/>
    <property type="evidence" value="ECO:0007669"/>
    <property type="project" value="UniProtKB-SubCell"/>
</dbReference>
<dbReference type="AlphaFoldDB" id="A0A9P0A2R7"/>
<sequence length="717" mass="82529">MPGKHIRYSILCIFIPITLTSCTSLAYPPPTRFQPENNELLLKVVKETKKISQIPFIYLSNDSRNRSLSSLVHRHHEESTATIIGYDTIFKAHQGPRNILFTLTDCPNIFSLILSSVEANNIKQTPPFTKYNQFSFKNESFPCVTSSELPNYCIDYVEGTRTMRHGDAAKACDIVVNVTESDLRPGSEMSDSLFELTRGVFQHPVWNAENYLIFALQPESTAIHHTDYIHCDLFFTFRFIWRLYQGFRTVICIAEACFRYDPFRGAIDLYTLKSDAYFSFSLPDLRGYEIRTATTPQVELFDDILPIKKWSWFVRVAMTEVVEGMGGFCVETALPGDVPKDFSGALKRDISVMIFEGSLKDTDFHQFDVVTLRDHGAISFVVPDRGFMPSYLTPAKCFSATVWVFILIVLILFAVVHEIYKRLSVKIYTEAANDVSTAFTIFSYFICVGQTRLLLNSPTGRILFTVITFTFMILSTLFLSLMTTFFSQQVRYAPFDTHDDLKQSDLLFQLMLAENDSLSFMDDPSYEWLKERTRDSVSKLLKACRSGEKTIVSYIPETDEIFQLGEYWNISEITVKGVMKNIDEMIKNYGFIVFLPRSEEKRELISVPPIYSNWSHDFHVVKESIMSYPYDMRLMRGSIYGDKIKAYVARFIEAGILEELYEIHISPMSDQFFTEFEDDLKVPRAFNMADLRLAFIVLIFGNILSSFVFMVELLYSI</sequence>
<evidence type="ECO:0000256" key="2">
    <source>
        <dbReference type="ARBA" id="ARBA00022475"/>
    </source>
</evidence>
<dbReference type="PANTHER" id="PTHR42643:SF39">
    <property type="entry name" value="IONOTROPIC RECEPTOR 56A-RELATED"/>
    <property type="match status" value="1"/>
</dbReference>
<keyword evidence="6" id="KW-0675">Receptor</keyword>
<feature type="transmembrane region" description="Helical" evidence="8">
    <location>
        <begin position="693"/>
        <end position="715"/>
    </location>
</feature>
<dbReference type="EMBL" id="OU963871">
    <property type="protein sequence ID" value="CAH0382742.1"/>
    <property type="molecule type" value="Genomic_DNA"/>
</dbReference>
<evidence type="ECO:0000313" key="11">
    <source>
        <dbReference type="Proteomes" id="UP001152759"/>
    </source>
</evidence>
<evidence type="ECO:0000256" key="5">
    <source>
        <dbReference type="ARBA" id="ARBA00023136"/>
    </source>
</evidence>
<evidence type="ECO:0000256" key="1">
    <source>
        <dbReference type="ARBA" id="ARBA00004651"/>
    </source>
</evidence>
<dbReference type="PANTHER" id="PTHR42643">
    <property type="entry name" value="IONOTROPIC RECEPTOR 20A-RELATED"/>
    <property type="match status" value="1"/>
</dbReference>
<keyword evidence="11" id="KW-1185">Reference proteome</keyword>
<feature type="chain" id="PRO_5040176031" description="Ionotropic receptor" evidence="9">
    <location>
        <begin position="23"/>
        <end position="717"/>
    </location>
</feature>
<organism evidence="10 11">
    <name type="scientific">Bemisia tabaci</name>
    <name type="common">Sweetpotato whitefly</name>
    <name type="synonym">Aleurodes tabaci</name>
    <dbReference type="NCBI Taxonomy" id="7038"/>
    <lineage>
        <taxon>Eukaryota</taxon>
        <taxon>Metazoa</taxon>
        <taxon>Ecdysozoa</taxon>
        <taxon>Arthropoda</taxon>
        <taxon>Hexapoda</taxon>
        <taxon>Insecta</taxon>
        <taxon>Pterygota</taxon>
        <taxon>Neoptera</taxon>
        <taxon>Paraneoptera</taxon>
        <taxon>Hemiptera</taxon>
        <taxon>Sternorrhyncha</taxon>
        <taxon>Aleyrodoidea</taxon>
        <taxon>Aleyrodidae</taxon>
        <taxon>Aleyrodinae</taxon>
        <taxon>Bemisia</taxon>
    </lineage>
</organism>
<accession>A0A9P0A2R7</accession>
<comment type="subcellular location">
    <subcellularLocation>
        <location evidence="1">Cell membrane</location>
        <topology evidence="1">Multi-pass membrane protein</topology>
    </subcellularLocation>
</comment>
<dbReference type="InterPro" id="IPR052192">
    <property type="entry name" value="Insect_Ionotropic_Sensory_Rcpt"/>
</dbReference>
<keyword evidence="2" id="KW-1003">Cell membrane</keyword>
<feature type="signal peptide" evidence="9">
    <location>
        <begin position="1"/>
        <end position="22"/>
    </location>
</feature>
<gene>
    <name evidence="10" type="ORF">BEMITA_LOCUS2247</name>
</gene>
<evidence type="ECO:0000256" key="3">
    <source>
        <dbReference type="ARBA" id="ARBA00022692"/>
    </source>
</evidence>
<evidence type="ECO:0000256" key="9">
    <source>
        <dbReference type="SAM" id="SignalP"/>
    </source>
</evidence>
<keyword evidence="5 8" id="KW-0472">Membrane</keyword>
<keyword evidence="4 8" id="KW-1133">Transmembrane helix</keyword>
<evidence type="ECO:0000256" key="6">
    <source>
        <dbReference type="ARBA" id="ARBA00023170"/>
    </source>
</evidence>
<evidence type="ECO:0000313" key="10">
    <source>
        <dbReference type="EMBL" id="CAH0382742.1"/>
    </source>
</evidence>
<keyword evidence="9" id="KW-0732">Signal</keyword>
<reference evidence="10" key="1">
    <citation type="submission" date="2021-12" db="EMBL/GenBank/DDBJ databases">
        <authorList>
            <person name="King R."/>
        </authorList>
    </citation>
    <scope>NUCLEOTIDE SEQUENCE</scope>
</reference>
<evidence type="ECO:0000256" key="4">
    <source>
        <dbReference type="ARBA" id="ARBA00022989"/>
    </source>
</evidence>